<protein>
    <recommendedName>
        <fullName evidence="3">HNH endonuclease 5 domain-containing protein</fullName>
    </recommendedName>
</protein>
<keyword evidence="2" id="KW-1185">Reference proteome</keyword>
<accession>A0ABS0V453</accession>
<evidence type="ECO:0000313" key="1">
    <source>
        <dbReference type="EMBL" id="MBI6635056.1"/>
    </source>
</evidence>
<evidence type="ECO:0008006" key="3">
    <source>
        <dbReference type="Google" id="ProtNLM"/>
    </source>
</evidence>
<evidence type="ECO:0000313" key="2">
    <source>
        <dbReference type="Proteomes" id="UP000607562"/>
    </source>
</evidence>
<dbReference type="EMBL" id="JAEILM010000070">
    <property type="protein sequence ID" value="MBI6635056.1"/>
    <property type="molecule type" value="Genomic_DNA"/>
</dbReference>
<dbReference type="RefSeq" id="WP_198708277.1">
    <property type="nucleotide sequence ID" value="NZ_JAEILM010000070.1"/>
</dbReference>
<sequence>MTTQSTASTLLCIYCDGPGPFSGEHVISAGLGSDDDRFLLVDMVCRRCNTDVFGNLEREVLRSSPIAIARAFMQPHGRDRGKHTTTPGIQAQHKQMATASGYPDEVDFGMHAKPIVLSQLKMIGEKKLKSSTASLDELRSFVTSLSTMLQDNQVICIRKRGPEHELRYEAITMLRSNKTFTQAGGASFQAKPPRGGLWLERYDETRTRGVNPAATIFKNLNGGIVLKTSSATVEDALNFFACAVEQISFDVQVTTDIENPILSMGMTVTIGVIERVLAKIGINLLAYYLGRDYVTDPSFRQVKDSILTGIPRLGGHIVEDAPITGMLNAAPDNHHVFFLSKVSQPGGRAAIIMIAKLYGVAQSMPLALDVPEPHLPLPVFFLVDYLNNEVKQRSLIEYAESLVEMGITKEQARYGSSA</sequence>
<proteinExistence type="predicted"/>
<name>A0ABS0V453_9PSED</name>
<dbReference type="Proteomes" id="UP000607562">
    <property type="component" value="Unassembled WGS sequence"/>
</dbReference>
<comment type="caution">
    <text evidence="1">The sequence shown here is derived from an EMBL/GenBank/DDBJ whole genome shotgun (WGS) entry which is preliminary data.</text>
</comment>
<organism evidence="1 2">
    <name type="scientific">Pseudomonas paralactis</name>
    <dbReference type="NCBI Taxonomy" id="1615673"/>
    <lineage>
        <taxon>Bacteria</taxon>
        <taxon>Pseudomonadati</taxon>
        <taxon>Pseudomonadota</taxon>
        <taxon>Gammaproteobacteria</taxon>
        <taxon>Pseudomonadales</taxon>
        <taxon>Pseudomonadaceae</taxon>
        <taxon>Pseudomonas</taxon>
    </lineage>
</organism>
<gene>
    <name evidence="1" type="ORF">YA0871_20535</name>
</gene>
<reference evidence="1 2" key="1">
    <citation type="submission" date="2020-12" db="EMBL/GenBank/DDBJ databases">
        <title>Comparative genomic insights into the epidemiology and virulence of plant pathogenic Pseudomonads from Turkey.</title>
        <authorList>
            <person name="Dillon M."/>
            <person name="Ruiz-Bedoya T."/>
            <person name="Bendalovic-Torma C."/>
            <person name="Guttman K.M."/>
            <person name="Kwak H."/>
            <person name="Middleton M.A."/>
            <person name="Wang P.W."/>
            <person name="Horuz S."/>
            <person name="Aysan Y."/>
            <person name="Guttman D.S."/>
        </authorList>
    </citation>
    <scope>NUCLEOTIDE SEQUENCE [LARGE SCALE GENOMIC DNA]</scope>
    <source>
        <strain evidence="1 2">Marul_2_1</strain>
    </source>
</reference>